<protein>
    <submittedName>
        <fullName evidence="2 3">Uncharacterized protein</fullName>
    </submittedName>
</protein>
<dbReference type="VEuPathDB" id="VectorBase:ISCI013382"/>
<sequence>MVVMGRSSSERQLLPSTAGALPSVPSECLPSEQGMSCQWAVEWPLSTRSIVQSSYATQSGWEDIPWPAYALARPRIASKSACCIHSSG</sequence>
<name>B7QDQ1_IXOSC</name>
<dbReference type="Proteomes" id="UP000001555">
    <property type="component" value="Unassembled WGS sequence"/>
</dbReference>
<evidence type="ECO:0000313" key="2">
    <source>
        <dbReference type="EMBL" id="EEC16973.1"/>
    </source>
</evidence>
<organism>
    <name type="scientific">Ixodes scapularis</name>
    <name type="common">Black-legged tick</name>
    <name type="synonym">Deer tick</name>
    <dbReference type="NCBI Taxonomy" id="6945"/>
    <lineage>
        <taxon>Eukaryota</taxon>
        <taxon>Metazoa</taxon>
        <taxon>Ecdysozoa</taxon>
        <taxon>Arthropoda</taxon>
        <taxon>Chelicerata</taxon>
        <taxon>Arachnida</taxon>
        <taxon>Acari</taxon>
        <taxon>Parasitiformes</taxon>
        <taxon>Ixodida</taxon>
        <taxon>Ixodoidea</taxon>
        <taxon>Ixodidae</taxon>
        <taxon>Ixodinae</taxon>
        <taxon>Ixodes</taxon>
    </lineage>
</organism>
<dbReference type="EMBL" id="DS915257">
    <property type="protein sequence ID" value="EEC16973.1"/>
    <property type="molecule type" value="Genomic_DNA"/>
</dbReference>
<evidence type="ECO:0000313" key="3">
    <source>
        <dbReference type="EnsemblMetazoa" id="ISCW013382-PA"/>
    </source>
</evidence>
<keyword evidence="4" id="KW-1185">Reference proteome</keyword>
<dbReference type="InParanoid" id="B7QDQ1"/>
<dbReference type="PaxDb" id="6945-B7QDQ1"/>
<feature type="compositionally biased region" description="Polar residues" evidence="1">
    <location>
        <begin position="1"/>
        <end position="15"/>
    </location>
</feature>
<dbReference type="EnsemblMetazoa" id="ISCW013382-RA">
    <property type="protein sequence ID" value="ISCW013382-PA"/>
    <property type="gene ID" value="ISCW013382"/>
</dbReference>
<gene>
    <name evidence="2" type="ORF">IscW_ISCW013382</name>
</gene>
<dbReference type="HOGENOM" id="CLU_2471574_0_0_1"/>
<evidence type="ECO:0000313" key="4">
    <source>
        <dbReference type="Proteomes" id="UP000001555"/>
    </source>
</evidence>
<accession>B7QDQ1</accession>
<feature type="region of interest" description="Disordered" evidence="1">
    <location>
        <begin position="1"/>
        <end position="21"/>
    </location>
</feature>
<dbReference type="EMBL" id="ABJB010082018">
    <property type="status" value="NOT_ANNOTATED_CDS"/>
    <property type="molecule type" value="Genomic_DNA"/>
</dbReference>
<dbReference type="AlphaFoldDB" id="B7QDQ1"/>
<dbReference type="VEuPathDB" id="VectorBase:ISCW013382"/>
<reference evidence="2 4" key="1">
    <citation type="submission" date="2008-03" db="EMBL/GenBank/DDBJ databases">
        <title>Annotation of Ixodes scapularis.</title>
        <authorList>
            <consortium name="Ixodes scapularis Genome Project Consortium"/>
            <person name="Caler E."/>
            <person name="Hannick L.I."/>
            <person name="Bidwell S."/>
            <person name="Joardar V."/>
            <person name="Thiagarajan M."/>
            <person name="Amedeo P."/>
            <person name="Galinsky K.J."/>
            <person name="Schobel S."/>
            <person name="Inman J."/>
            <person name="Hostetler J."/>
            <person name="Miller J."/>
            <person name="Hammond M."/>
            <person name="Megy K."/>
            <person name="Lawson D."/>
            <person name="Kodira C."/>
            <person name="Sutton G."/>
            <person name="Meyer J."/>
            <person name="Hill C.A."/>
            <person name="Birren B."/>
            <person name="Nene V."/>
            <person name="Collins F."/>
            <person name="Alarcon-Chaidez F."/>
            <person name="Wikel S."/>
            <person name="Strausberg R."/>
        </authorList>
    </citation>
    <scope>NUCLEOTIDE SEQUENCE [LARGE SCALE GENOMIC DNA]</scope>
    <source>
        <strain evidence="4">Wikel</strain>
        <strain evidence="2">Wikel colony</strain>
    </source>
</reference>
<proteinExistence type="predicted"/>
<reference evidence="3" key="2">
    <citation type="submission" date="2020-05" db="UniProtKB">
        <authorList>
            <consortium name="EnsemblMetazoa"/>
        </authorList>
    </citation>
    <scope>IDENTIFICATION</scope>
    <source>
        <strain evidence="3">wikel</strain>
    </source>
</reference>
<evidence type="ECO:0000256" key="1">
    <source>
        <dbReference type="SAM" id="MobiDB-lite"/>
    </source>
</evidence>